<name>A0A0E9S788_ANGAN</name>
<evidence type="ECO:0000256" key="1">
    <source>
        <dbReference type="SAM" id="MobiDB-lite"/>
    </source>
</evidence>
<accession>A0A0E9S788</accession>
<feature type="compositionally biased region" description="Basic and acidic residues" evidence="1">
    <location>
        <begin position="17"/>
        <end position="28"/>
    </location>
</feature>
<evidence type="ECO:0000313" key="2">
    <source>
        <dbReference type="EMBL" id="JAH36530.1"/>
    </source>
</evidence>
<organism evidence="2">
    <name type="scientific">Anguilla anguilla</name>
    <name type="common">European freshwater eel</name>
    <name type="synonym">Muraena anguilla</name>
    <dbReference type="NCBI Taxonomy" id="7936"/>
    <lineage>
        <taxon>Eukaryota</taxon>
        <taxon>Metazoa</taxon>
        <taxon>Chordata</taxon>
        <taxon>Craniata</taxon>
        <taxon>Vertebrata</taxon>
        <taxon>Euteleostomi</taxon>
        <taxon>Actinopterygii</taxon>
        <taxon>Neopterygii</taxon>
        <taxon>Teleostei</taxon>
        <taxon>Anguilliformes</taxon>
        <taxon>Anguillidae</taxon>
        <taxon>Anguilla</taxon>
    </lineage>
</organism>
<feature type="region of interest" description="Disordered" evidence="1">
    <location>
        <begin position="1"/>
        <end position="33"/>
    </location>
</feature>
<sequence>MQVHRVWGISPDLDTEGAQKGRGGREEAGMVQPPSYYGDILFQT</sequence>
<reference evidence="2" key="2">
    <citation type="journal article" date="2015" name="Fish Shellfish Immunol.">
        <title>Early steps in the European eel (Anguilla anguilla)-Vibrio vulnificus interaction in the gills: Role of the RtxA13 toxin.</title>
        <authorList>
            <person name="Callol A."/>
            <person name="Pajuelo D."/>
            <person name="Ebbesson L."/>
            <person name="Teles M."/>
            <person name="MacKenzie S."/>
            <person name="Amaro C."/>
        </authorList>
    </citation>
    <scope>NUCLEOTIDE SEQUENCE</scope>
</reference>
<dbReference type="EMBL" id="GBXM01072047">
    <property type="protein sequence ID" value="JAH36530.1"/>
    <property type="molecule type" value="Transcribed_RNA"/>
</dbReference>
<proteinExistence type="predicted"/>
<dbReference type="AlphaFoldDB" id="A0A0E9S788"/>
<reference evidence="2" key="1">
    <citation type="submission" date="2014-11" db="EMBL/GenBank/DDBJ databases">
        <authorList>
            <person name="Amaro Gonzalez C."/>
        </authorList>
    </citation>
    <scope>NUCLEOTIDE SEQUENCE</scope>
</reference>
<protein>
    <submittedName>
        <fullName evidence="2">Uncharacterized protein</fullName>
    </submittedName>
</protein>